<accession>A0A2I4CV52</accession>
<keyword evidence="2" id="KW-0325">Glycoprotein</keyword>
<dbReference type="GO" id="GO:0035804">
    <property type="term" value="F:structural constituent of egg coat"/>
    <property type="evidence" value="ECO:0007669"/>
    <property type="project" value="UniProtKB-UniRule"/>
</dbReference>
<dbReference type="GO" id="GO:0007339">
    <property type="term" value="P:binding of sperm to zona pellucida"/>
    <property type="evidence" value="ECO:0007669"/>
    <property type="project" value="UniProtKB-UniRule"/>
</dbReference>
<dbReference type="Pfam" id="PF00100">
    <property type="entry name" value="Zona_pellucida"/>
    <property type="match status" value="1"/>
</dbReference>
<comment type="function">
    <text evidence="3">Component of the zona pellucida, an extracellular matrix surrounding oocytes which mediates sperm binding, induction of the acrosome reaction and prevents post-fertilization polyspermy. The zona pellucida is composed of 3 to 4 glycoproteins, ZP1, ZP2, ZP3, and ZP4. ZP3 is essential for sperm binding and zona matrix formation.</text>
</comment>
<dbReference type="Gene3D" id="2.60.40.4100">
    <property type="entry name" value="Zona pellucida, ZP-C domain"/>
    <property type="match status" value="1"/>
</dbReference>
<dbReference type="Gene3D" id="2.60.40.3210">
    <property type="entry name" value="Zona pellucida, ZP-N domain"/>
    <property type="match status" value="1"/>
</dbReference>
<comment type="domain">
    <text evidence="3">The ZP domain is involved in the polymerization of the ZP proteins to form the zona pellucida.</text>
</comment>
<dbReference type="GO" id="GO:0005886">
    <property type="term" value="C:plasma membrane"/>
    <property type="evidence" value="ECO:0007669"/>
    <property type="project" value="UniProtKB-SubCell"/>
</dbReference>
<dbReference type="PROSITE" id="PS51034">
    <property type="entry name" value="ZP_2"/>
    <property type="match status" value="1"/>
</dbReference>
<dbReference type="PRINTS" id="PR00023">
    <property type="entry name" value="ZPELLUCIDA"/>
</dbReference>
<keyword evidence="3" id="KW-1003">Cell membrane</keyword>
<keyword evidence="1 3" id="KW-1015">Disulfide bond</keyword>
<dbReference type="FunFam" id="2.60.40.4100:FF:000002">
    <property type="entry name" value="Zona pellucida sperm-binding protein 3"/>
    <property type="match status" value="1"/>
</dbReference>
<dbReference type="GO" id="GO:0035803">
    <property type="term" value="P:egg coat formation"/>
    <property type="evidence" value="ECO:0007669"/>
    <property type="project" value="UniProtKB-UniRule"/>
</dbReference>
<dbReference type="InterPro" id="IPR055355">
    <property type="entry name" value="ZP-C"/>
</dbReference>
<dbReference type="InterPro" id="IPR055356">
    <property type="entry name" value="ZP-N"/>
</dbReference>
<dbReference type="STRING" id="52670.A0A2I4CV52"/>
<dbReference type="GO" id="GO:2000344">
    <property type="term" value="P:positive regulation of acrosome reaction"/>
    <property type="evidence" value="ECO:0007669"/>
    <property type="project" value="UniProtKB-UniRule"/>
</dbReference>
<evidence type="ECO:0000259" key="4">
    <source>
        <dbReference type="PROSITE" id="PS51034"/>
    </source>
</evidence>
<protein>
    <recommendedName>
        <fullName evidence="3">Zona pellucida sperm-binding protein 3</fullName>
    </recommendedName>
</protein>
<dbReference type="InterPro" id="IPR048290">
    <property type="entry name" value="ZP_chr"/>
</dbReference>
<dbReference type="Proteomes" id="UP000192220">
    <property type="component" value="Unplaced"/>
</dbReference>
<dbReference type="AlphaFoldDB" id="A0A2I4CV52"/>
<keyword evidence="3" id="KW-0472">Membrane</keyword>
<evidence type="ECO:0000256" key="2">
    <source>
        <dbReference type="ARBA" id="ARBA00023180"/>
    </source>
</evidence>
<organism evidence="5 6">
    <name type="scientific">Austrofundulus limnaeus</name>
    <name type="common">Annual killifish</name>
    <dbReference type="NCBI Taxonomy" id="52670"/>
    <lineage>
        <taxon>Eukaryota</taxon>
        <taxon>Metazoa</taxon>
        <taxon>Chordata</taxon>
        <taxon>Craniata</taxon>
        <taxon>Vertebrata</taxon>
        <taxon>Euteleostomi</taxon>
        <taxon>Actinopterygii</taxon>
        <taxon>Neopterygii</taxon>
        <taxon>Teleostei</taxon>
        <taxon>Neoteleostei</taxon>
        <taxon>Acanthomorphata</taxon>
        <taxon>Ovalentaria</taxon>
        <taxon>Atherinomorphae</taxon>
        <taxon>Cyprinodontiformes</taxon>
        <taxon>Rivulidae</taxon>
        <taxon>Austrofundulus</taxon>
    </lineage>
</organism>
<dbReference type="OrthoDB" id="8880842at2759"/>
<dbReference type="PANTHER" id="PTHR11576">
    <property type="entry name" value="ZONA PELLUCIDA SPERM-BINDING PROTEIN 3"/>
    <property type="match status" value="1"/>
</dbReference>
<dbReference type="KEGG" id="alim:106532370"/>
<gene>
    <name evidence="6" type="primary">LOC106532370</name>
</gene>
<keyword evidence="3" id="KW-0732">Signal</keyword>
<reference evidence="6" key="1">
    <citation type="submission" date="2025-08" db="UniProtKB">
        <authorList>
            <consortium name="RefSeq"/>
        </authorList>
    </citation>
    <scope>IDENTIFICATION</scope>
</reference>
<evidence type="ECO:0000256" key="3">
    <source>
        <dbReference type="RuleBase" id="RU367066"/>
    </source>
</evidence>
<keyword evidence="5" id="KW-1185">Reference proteome</keyword>
<evidence type="ECO:0000313" key="5">
    <source>
        <dbReference type="Proteomes" id="UP000192220"/>
    </source>
</evidence>
<comment type="subcellular location">
    <subcellularLocation>
        <location evidence="3">Zona pellucida</location>
    </subcellularLocation>
    <subcellularLocation>
        <location evidence="3">Cell membrane</location>
        <topology evidence="3">Single-pass type I membrane protein</topology>
    </subcellularLocation>
</comment>
<dbReference type="InParanoid" id="A0A2I4CV52"/>
<dbReference type="InterPro" id="IPR001507">
    <property type="entry name" value="ZP_dom"/>
</dbReference>
<dbReference type="RefSeq" id="XP_013883865.1">
    <property type="nucleotide sequence ID" value="XM_014028411.1"/>
</dbReference>
<comment type="PTM">
    <text evidence="3">Proteolytically cleaved before the transmembrane segment to yield the secreted ectodomain incorporated in the zona pellucida.</text>
</comment>
<dbReference type="PANTHER" id="PTHR11576:SF2">
    <property type="entry name" value="ZONA PELLUCIDA SPERM-BINDING PROTEIN 3"/>
    <property type="match status" value="1"/>
</dbReference>
<dbReference type="Pfam" id="PF23344">
    <property type="entry name" value="ZP-N"/>
    <property type="match status" value="1"/>
</dbReference>
<dbReference type="GO" id="GO:0035805">
    <property type="term" value="C:egg coat"/>
    <property type="evidence" value="ECO:0007669"/>
    <property type="project" value="UniProtKB-SubCell"/>
</dbReference>
<evidence type="ECO:0000256" key="1">
    <source>
        <dbReference type="ARBA" id="ARBA00023157"/>
    </source>
</evidence>
<keyword evidence="3" id="KW-0964">Secreted</keyword>
<dbReference type="GeneID" id="106532370"/>
<keyword evidence="3" id="KW-0165">Cleavage on pair of basic residues</keyword>
<keyword evidence="3" id="KW-0272">Extracellular matrix</keyword>
<dbReference type="SMART" id="SM00241">
    <property type="entry name" value="ZP"/>
    <property type="match status" value="1"/>
</dbReference>
<comment type="similarity">
    <text evidence="3">Belongs to the ZP domain family. ZPC subfamily.</text>
</comment>
<dbReference type="GO" id="GO:0032190">
    <property type="term" value="F:acrosin binding"/>
    <property type="evidence" value="ECO:0007669"/>
    <property type="project" value="TreeGrafter"/>
</dbReference>
<evidence type="ECO:0000313" key="6">
    <source>
        <dbReference type="RefSeq" id="XP_013883865.1"/>
    </source>
</evidence>
<sequence>MVLSAGLQDCGTESRVHGKWLVYSNQLFVFPAVLPTLTGSVIVRGTTIVIPVECHYERKQTVKGEPLVPTWIPLTSTISAFGLLHFSLHTMAEDCSSRRSSSVYQQGAAVFLEARVEAPLHPPLALFVDSCVAAVKPDPFSVPSYEFITNRGCLMDSVLPGSSSRFLPRVQHNKLCFSIGAFRFNHSSEEQMFISCHLRATLKQTSASPQNKSCFFHSPTFRWRATEGDSALCECCDSDCSTLTEDRDTGRPETEKHEADRIIGPLHVLHQPHWTGRLSVG</sequence>
<proteinExistence type="inferred from homology"/>
<feature type="domain" description="ZP" evidence="4">
    <location>
        <begin position="1"/>
        <end position="221"/>
    </location>
</feature>
<name>A0A2I4CV52_AUSLI</name>
<dbReference type="InterPro" id="IPR042235">
    <property type="entry name" value="ZP-C_dom"/>
</dbReference>